<dbReference type="RefSeq" id="WP_075000115.1">
    <property type="nucleotide sequence ID" value="NZ_FOGO01000004.1"/>
</dbReference>
<proteinExistence type="predicted"/>
<dbReference type="Proteomes" id="UP000182841">
    <property type="component" value="Unassembled WGS sequence"/>
</dbReference>
<organism evidence="2 3">
    <name type="scientific">Streptomyces qinglanensis</name>
    <dbReference type="NCBI Taxonomy" id="943816"/>
    <lineage>
        <taxon>Bacteria</taxon>
        <taxon>Bacillati</taxon>
        <taxon>Actinomycetota</taxon>
        <taxon>Actinomycetes</taxon>
        <taxon>Kitasatosporales</taxon>
        <taxon>Streptomycetaceae</taxon>
        <taxon>Streptomyces</taxon>
    </lineage>
</organism>
<dbReference type="AlphaFoldDB" id="A0A1H9S835"/>
<name>A0A1H9S835_9ACTN</name>
<gene>
    <name evidence="2" type="ORF">SAMN05421870_104339</name>
</gene>
<keyword evidence="3" id="KW-1185">Reference proteome</keyword>
<protein>
    <submittedName>
        <fullName evidence="2">Uncharacterized protein</fullName>
    </submittedName>
</protein>
<evidence type="ECO:0000313" key="2">
    <source>
        <dbReference type="EMBL" id="SER81078.1"/>
    </source>
</evidence>
<evidence type="ECO:0000313" key="3">
    <source>
        <dbReference type="Proteomes" id="UP000182841"/>
    </source>
</evidence>
<evidence type="ECO:0000256" key="1">
    <source>
        <dbReference type="SAM" id="MobiDB-lite"/>
    </source>
</evidence>
<dbReference type="EMBL" id="FOGO01000004">
    <property type="protein sequence ID" value="SER81078.1"/>
    <property type="molecule type" value="Genomic_DNA"/>
</dbReference>
<accession>A0A1H9S835</accession>
<feature type="region of interest" description="Disordered" evidence="1">
    <location>
        <begin position="122"/>
        <end position="146"/>
    </location>
</feature>
<reference evidence="3" key="1">
    <citation type="submission" date="2016-10" db="EMBL/GenBank/DDBJ databases">
        <authorList>
            <person name="Varghese N."/>
            <person name="Submissions S."/>
        </authorList>
    </citation>
    <scope>NUCLEOTIDE SEQUENCE [LARGE SCALE GENOMIC DNA]</scope>
    <source>
        <strain evidence="3">CGMCC 4.6825</strain>
    </source>
</reference>
<sequence>MSFDDFDNGTAAEEARLVHAIERLAEELPELLPGEPDVRAEFGALLTRLRSDATAARDETLDEILVLLAARHRTRERLNELADPDPAIDRHVRLAGDPFVGYERHVCPRCGRFWVILDADEDDQPPEHCPDDGAVLTDASGGVSTP</sequence>